<proteinExistence type="predicted"/>
<feature type="region of interest" description="Disordered" evidence="1">
    <location>
        <begin position="45"/>
        <end position="87"/>
    </location>
</feature>
<comment type="caution">
    <text evidence="2">The sequence shown here is derived from an EMBL/GenBank/DDBJ whole genome shotgun (WGS) entry which is preliminary data.</text>
</comment>
<sequence>MARGQVGQSQLPQLRSAATTTVQQQAYGVAAPWVGDVASREVDLGAQGTGQASARQGQRFWPLTGNLGGEGDGEHPHQGPGPHRSSF</sequence>
<dbReference type="AlphaFoldDB" id="A0A1J5P6D3"/>
<name>A0A1J5P6D3_9ZZZZ</name>
<accession>A0A1J5P6D3</accession>
<protein>
    <submittedName>
        <fullName evidence="2">Uncharacterized protein</fullName>
    </submittedName>
</protein>
<gene>
    <name evidence="2" type="ORF">GALL_554840</name>
</gene>
<reference evidence="2" key="1">
    <citation type="submission" date="2016-10" db="EMBL/GenBank/DDBJ databases">
        <title>Sequence of Gallionella enrichment culture.</title>
        <authorList>
            <person name="Poehlein A."/>
            <person name="Muehling M."/>
            <person name="Daniel R."/>
        </authorList>
    </citation>
    <scope>NUCLEOTIDE SEQUENCE</scope>
</reference>
<dbReference type="EMBL" id="MLJW01009418">
    <property type="protein sequence ID" value="OIQ62980.1"/>
    <property type="molecule type" value="Genomic_DNA"/>
</dbReference>
<evidence type="ECO:0000313" key="2">
    <source>
        <dbReference type="EMBL" id="OIQ62980.1"/>
    </source>
</evidence>
<evidence type="ECO:0000256" key="1">
    <source>
        <dbReference type="SAM" id="MobiDB-lite"/>
    </source>
</evidence>
<organism evidence="2">
    <name type="scientific">mine drainage metagenome</name>
    <dbReference type="NCBI Taxonomy" id="410659"/>
    <lineage>
        <taxon>unclassified sequences</taxon>
        <taxon>metagenomes</taxon>
        <taxon>ecological metagenomes</taxon>
    </lineage>
</organism>